<keyword evidence="4 9" id="KW-0812">Transmembrane</keyword>
<keyword evidence="12" id="KW-1185">Reference proteome</keyword>
<feature type="transmembrane region" description="Helical" evidence="9">
    <location>
        <begin position="424"/>
        <end position="445"/>
    </location>
</feature>
<dbReference type="GO" id="GO:0016020">
    <property type="term" value="C:membrane"/>
    <property type="evidence" value="ECO:0007669"/>
    <property type="project" value="UniProtKB-SubCell"/>
</dbReference>
<name>A0AAV5GXD4_9BASI</name>
<feature type="transmembrane region" description="Helical" evidence="9">
    <location>
        <begin position="82"/>
        <end position="100"/>
    </location>
</feature>
<dbReference type="InterPro" id="IPR003663">
    <property type="entry name" value="Sugar/inositol_transpt"/>
</dbReference>
<dbReference type="InterPro" id="IPR020846">
    <property type="entry name" value="MFS_dom"/>
</dbReference>
<sequence>MLLSSFFEPGIMRRLPVYLIFLMTLIQFGVEGSLSGNIQASAQWQDPRGSKLGILTAISTLGNMAGNLTAPYFTDRLGRKGSLLIGACGTVLFVALQSAAQNLNWYLASRFFLGFFLLFCHNASPAFLSEFAPTKERTTVLSCYSPFYFVGAIVISWTCYSTVNWTNDWSWRAPSLVQAVPALIQIAAWPFIPESPRWLALHGKSDEALGVLVRYHGCGVETEAVRDTLQDITDNAEKQHIEQSTSRWKDLFQNKSFTMRTTIAMVVGIASQWSGNGLISYYIVLILNSVGITDGKTQTLFNGMLNVWSLLFCVGIAFAAQKIGRRPIILVGISAMLAVWSVFTGLSAGYAQTGSQAMAGGVLAMIYLFNAAYGAAWSSLFMYPVEMWPSGIRAKALAAQNVIDYLGLFFNAFVNPIAMDAIAWKYYTVYIVLLAAQLVFAYFTFPETRGLSNEEICDYWDGQVGPVKWTNGPKSKKLLLESQQISRRRRAAQRIAADGTGSLEEDVKLASTGSKAGEGEAVVVLV</sequence>
<proteinExistence type="inferred from homology"/>
<feature type="transmembrane region" description="Helical" evidence="9">
    <location>
        <begin position="140"/>
        <end position="163"/>
    </location>
</feature>
<evidence type="ECO:0000256" key="7">
    <source>
        <dbReference type="ARBA" id="ARBA00049119"/>
    </source>
</evidence>
<dbReference type="EMBL" id="BQKY01000018">
    <property type="protein sequence ID" value="GJN94619.1"/>
    <property type="molecule type" value="Genomic_DNA"/>
</dbReference>
<dbReference type="Proteomes" id="UP001342314">
    <property type="component" value="Unassembled WGS sequence"/>
</dbReference>
<keyword evidence="3 8" id="KW-0813">Transport</keyword>
<keyword evidence="5 9" id="KW-1133">Transmembrane helix</keyword>
<feature type="transmembrane region" description="Helical" evidence="9">
    <location>
        <begin position="299"/>
        <end position="320"/>
    </location>
</feature>
<reference evidence="11 12" key="1">
    <citation type="submission" date="2021-12" db="EMBL/GenBank/DDBJ databases">
        <title>High titer production of polyol ester of fatty acids by Rhodotorula paludigena BS15 towards product separation-free biomass refinery.</title>
        <authorList>
            <person name="Mano J."/>
            <person name="Ono H."/>
            <person name="Tanaka T."/>
            <person name="Naito K."/>
            <person name="Sushida H."/>
            <person name="Ike M."/>
            <person name="Tokuyasu K."/>
            <person name="Kitaoka M."/>
        </authorList>
    </citation>
    <scope>NUCLEOTIDE SEQUENCE [LARGE SCALE GENOMIC DNA]</scope>
    <source>
        <strain evidence="11 12">BS15</strain>
    </source>
</reference>
<feature type="transmembrane region" description="Helical" evidence="9">
    <location>
        <begin position="106"/>
        <end position="128"/>
    </location>
</feature>
<comment type="subcellular location">
    <subcellularLocation>
        <location evidence="1">Membrane</location>
        <topology evidence="1">Multi-pass membrane protein</topology>
    </subcellularLocation>
</comment>
<organism evidence="11 12">
    <name type="scientific">Rhodotorula paludigena</name>
    <dbReference type="NCBI Taxonomy" id="86838"/>
    <lineage>
        <taxon>Eukaryota</taxon>
        <taxon>Fungi</taxon>
        <taxon>Dikarya</taxon>
        <taxon>Basidiomycota</taxon>
        <taxon>Pucciniomycotina</taxon>
        <taxon>Microbotryomycetes</taxon>
        <taxon>Sporidiobolales</taxon>
        <taxon>Sporidiobolaceae</taxon>
        <taxon>Rhodotorula</taxon>
    </lineage>
</organism>
<dbReference type="GO" id="GO:0005351">
    <property type="term" value="F:carbohydrate:proton symporter activity"/>
    <property type="evidence" value="ECO:0007669"/>
    <property type="project" value="TreeGrafter"/>
</dbReference>
<evidence type="ECO:0000256" key="1">
    <source>
        <dbReference type="ARBA" id="ARBA00004141"/>
    </source>
</evidence>
<feature type="transmembrane region" description="Helical" evidence="9">
    <location>
        <begin position="327"/>
        <end position="350"/>
    </location>
</feature>
<dbReference type="PANTHER" id="PTHR48022">
    <property type="entry name" value="PLASTIDIC GLUCOSE TRANSPORTER 4"/>
    <property type="match status" value="1"/>
</dbReference>
<evidence type="ECO:0000256" key="4">
    <source>
        <dbReference type="ARBA" id="ARBA00022692"/>
    </source>
</evidence>
<evidence type="ECO:0000313" key="12">
    <source>
        <dbReference type="Proteomes" id="UP001342314"/>
    </source>
</evidence>
<evidence type="ECO:0000256" key="8">
    <source>
        <dbReference type="RuleBase" id="RU003346"/>
    </source>
</evidence>
<dbReference type="InterPro" id="IPR005828">
    <property type="entry name" value="MFS_sugar_transport-like"/>
</dbReference>
<feature type="transmembrane region" description="Helical" evidence="9">
    <location>
        <begin position="263"/>
        <end position="287"/>
    </location>
</feature>
<dbReference type="Pfam" id="PF00083">
    <property type="entry name" value="Sugar_tr"/>
    <property type="match status" value="1"/>
</dbReference>
<evidence type="ECO:0000256" key="5">
    <source>
        <dbReference type="ARBA" id="ARBA00022989"/>
    </source>
</evidence>
<feature type="transmembrane region" description="Helical" evidence="9">
    <location>
        <begin position="12"/>
        <end position="30"/>
    </location>
</feature>
<feature type="transmembrane region" description="Helical" evidence="9">
    <location>
        <begin position="362"/>
        <end position="385"/>
    </location>
</feature>
<dbReference type="SUPFAM" id="SSF103473">
    <property type="entry name" value="MFS general substrate transporter"/>
    <property type="match status" value="1"/>
</dbReference>
<feature type="transmembrane region" description="Helical" evidence="9">
    <location>
        <begin position="50"/>
        <end position="70"/>
    </location>
</feature>
<comment type="catalytic activity">
    <reaction evidence="7">
        <text>myo-inositol(out) + H(+)(out) = myo-inositol(in) + H(+)(in)</text>
        <dbReference type="Rhea" id="RHEA:60364"/>
        <dbReference type="ChEBI" id="CHEBI:15378"/>
        <dbReference type="ChEBI" id="CHEBI:17268"/>
    </reaction>
</comment>
<dbReference type="InterPro" id="IPR050360">
    <property type="entry name" value="MFS_Sugar_Transporters"/>
</dbReference>
<accession>A0AAV5GXD4</accession>
<keyword evidence="6 9" id="KW-0472">Membrane</keyword>
<feature type="transmembrane region" description="Helical" evidence="9">
    <location>
        <begin position="397"/>
        <end position="418"/>
    </location>
</feature>
<evidence type="ECO:0000256" key="2">
    <source>
        <dbReference type="ARBA" id="ARBA00010992"/>
    </source>
</evidence>
<evidence type="ECO:0000256" key="9">
    <source>
        <dbReference type="SAM" id="Phobius"/>
    </source>
</evidence>
<gene>
    <name evidence="11" type="ORF">Rhopal_007702-T1</name>
</gene>
<evidence type="ECO:0000313" key="11">
    <source>
        <dbReference type="EMBL" id="GJN94619.1"/>
    </source>
</evidence>
<dbReference type="Gene3D" id="1.20.1250.20">
    <property type="entry name" value="MFS general substrate transporter like domains"/>
    <property type="match status" value="1"/>
</dbReference>
<feature type="domain" description="Major facilitator superfamily (MFS) profile" evidence="10">
    <location>
        <begin position="1"/>
        <end position="449"/>
    </location>
</feature>
<evidence type="ECO:0000256" key="6">
    <source>
        <dbReference type="ARBA" id="ARBA00023136"/>
    </source>
</evidence>
<dbReference type="AlphaFoldDB" id="A0AAV5GXD4"/>
<comment type="similarity">
    <text evidence="2 8">Belongs to the major facilitator superfamily. Sugar transporter (TC 2.A.1.1) family.</text>
</comment>
<comment type="caution">
    <text evidence="11">The sequence shown here is derived from an EMBL/GenBank/DDBJ whole genome shotgun (WGS) entry which is preliminary data.</text>
</comment>
<dbReference type="PROSITE" id="PS50850">
    <property type="entry name" value="MFS"/>
    <property type="match status" value="1"/>
</dbReference>
<dbReference type="PANTHER" id="PTHR48022:SF64">
    <property type="entry name" value="MAJOR FACILITATOR SUPERFAMILY (MFS) PROFILE DOMAIN-CONTAINING PROTEIN"/>
    <property type="match status" value="1"/>
</dbReference>
<dbReference type="FunFam" id="1.20.1250.20:FF:000134">
    <property type="entry name" value="MFS sugar transporter protein"/>
    <property type="match status" value="1"/>
</dbReference>
<evidence type="ECO:0000259" key="10">
    <source>
        <dbReference type="PROSITE" id="PS50850"/>
    </source>
</evidence>
<dbReference type="InterPro" id="IPR036259">
    <property type="entry name" value="MFS_trans_sf"/>
</dbReference>
<evidence type="ECO:0000256" key="3">
    <source>
        <dbReference type="ARBA" id="ARBA00022448"/>
    </source>
</evidence>
<dbReference type="NCBIfam" id="TIGR00879">
    <property type="entry name" value="SP"/>
    <property type="match status" value="1"/>
</dbReference>
<protein>
    <recommendedName>
        <fullName evidence="10">Major facilitator superfamily (MFS) profile domain-containing protein</fullName>
    </recommendedName>
</protein>